<evidence type="ECO:0000313" key="8">
    <source>
        <dbReference type="Proteomes" id="UP000177092"/>
    </source>
</evidence>
<evidence type="ECO:0000256" key="3">
    <source>
        <dbReference type="ARBA" id="ARBA00022692"/>
    </source>
</evidence>
<keyword evidence="4 6" id="KW-1133">Transmembrane helix</keyword>
<organism evidence="7 8">
    <name type="scientific">Candidatus Gottesmanbacteria bacterium RIFCSPHIGHO2_02_FULL_40_13</name>
    <dbReference type="NCBI Taxonomy" id="1798384"/>
    <lineage>
        <taxon>Bacteria</taxon>
        <taxon>Candidatus Gottesmaniibacteriota</taxon>
    </lineage>
</organism>
<evidence type="ECO:0000256" key="1">
    <source>
        <dbReference type="ARBA" id="ARBA00004167"/>
    </source>
</evidence>
<evidence type="ECO:0000256" key="5">
    <source>
        <dbReference type="ARBA" id="ARBA00023136"/>
    </source>
</evidence>
<reference evidence="7 8" key="1">
    <citation type="journal article" date="2016" name="Nat. Commun.">
        <title>Thousands of microbial genomes shed light on interconnected biogeochemical processes in an aquifer system.</title>
        <authorList>
            <person name="Anantharaman K."/>
            <person name="Brown C.T."/>
            <person name="Hug L.A."/>
            <person name="Sharon I."/>
            <person name="Castelle C.J."/>
            <person name="Probst A.J."/>
            <person name="Thomas B.C."/>
            <person name="Singh A."/>
            <person name="Wilkins M.J."/>
            <person name="Karaoz U."/>
            <person name="Brodie E.L."/>
            <person name="Williams K.H."/>
            <person name="Hubbard S.S."/>
            <person name="Banfield J.F."/>
        </authorList>
    </citation>
    <scope>NUCLEOTIDE SEQUENCE [LARGE SCALE GENOMIC DNA]</scope>
</reference>
<accession>A0A1F6A7Y2</accession>
<dbReference type="InterPro" id="IPR000983">
    <property type="entry name" value="Bac_GSPG_pilin"/>
</dbReference>
<keyword evidence="5 6" id="KW-0472">Membrane</keyword>
<name>A0A1F6A7Y2_9BACT</name>
<dbReference type="InterPro" id="IPR012902">
    <property type="entry name" value="N_methyl_site"/>
</dbReference>
<keyword evidence="2" id="KW-0488">Methylation</keyword>
<evidence type="ECO:0000256" key="6">
    <source>
        <dbReference type="SAM" id="Phobius"/>
    </source>
</evidence>
<dbReference type="Gene3D" id="3.30.700.10">
    <property type="entry name" value="Glycoprotein, Type 4 Pilin"/>
    <property type="match status" value="1"/>
</dbReference>
<dbReference type="PRINTS" id="PR00813">
    <property type="entry name" value="BCTERIALGSPG"/>
</dbReference>
<evidence type="ECO:0000256" key="4">
    <source>
        <dbReference type="ARBA" id="ARBA00022989"/>
    </source>
</evidence>
<dbReference type="PANTHER" id="PTHR30093">
    <property type="entry name" value="GENERAL SECRETION PATHWAY PROTEIN G"/>
    <property type="match status" value="1"/>
</dbReference>
<evidence type="ECO:0008006" key="9">
    <source>
        <dbReference type="Google" id="ProtNLM"/>
    </source>
</evidence>
<comment type="caution">
    <text evidence="7">The sequence shown here is derived from an EMBL/GenBank/DDBJ whole genome shotgun (WGS) entry which is preliminary data.</text>
</comment>
<dbReference type="STRING" id="1798384.A3D03_03945"/>
<dbReference type="GO" id="GO:0015628">
    <property type="term" value="P:protein secretion by the type II secretion system"/>
    <property type="evidence" value="ECO:0007669"/>
    <property type="project" value="InterPro"/>
</dbReference>
<dbReference type="EMBL" id="MFJN01000034">
    <property type="protein sequence ID" value="OGG20805.1"/>
    <property type="molecule type" value="Genomic_DNA"/>
</dbReference>
<dbReference type="Pfam" id="PF07963">
    <property type="entry name" value="N_methyl"/>
    <property type="match status" value="1"/>
</dbReference>
<dbReference type="SUPFAM" id="SSF54523">
    <property type="entry name" value="Pili subunits"/>
    <property type="match status" value="1"/>
</dbReference>
<feature type="transmembrane region" description="Helical" evidence="6">
    <location>
        <begin position="12"/>
        <end position="39"/>
    </location>
</feature>
<keyword evidence="3 6" id="KW-0812">Transmembrane</keyword>
<protein>
    <recommendedName>
        <fullName evidence="9">Type II secretion system protein GspG C-terminal domain-containing protein</fullName>
    </recommendedName>
</protein>
<comment type="subcellular location">
    <subcellularLocation>
        <location evidence="1">Membrane</location>
        <topology evidence="1">Single-pass membrane protein</topology>
    </subcellularLocation>
</comment>
<dbReference type="AlphaFoldDB" id="A0A1F6A7Y2"/>
<evidence type="ECO:0000313" key="7">
    <source>
        <dbReference type="EMBL" id="OGG20805.1"/>
    </source>
</evidence>
<dbReference type="PROSITE" id="PS00409">
    <property type="entry name" value="PROKAR_NTER_METHYL"/>
    <property type="match status" value="1"/>
</dbReference>
<dbReference type="GO" id="GO:0016020">
    <property type="term" value="C:membrane"/>
    <property type="evidence" value="ECO:0007669"/>
    <property type="project" value="UniProtKB-SubCell"/>
</dbReference>
<dbReference type="NCBIfam" id="TIGR02532">
    <property type="entry name" value="IV_pilin_GFxxxE"/>
    <property type="match status" value="1"/>
</dbReference>
<sequence length="143" mass="15722">MKQFNNDSYRKGFTLIEVLVAATIIGLLSTIGISGFQAITRSGRDALRKSDLEQIRSALEIYKSENQKYPTASLCNAVLTTDYINPYPTDPSKTTYKYCYVPAADPALTYALCAHLENGDTITDNCGGENKCTGNCNYQLTNP</sequence>
<dbReference type="Proteomes" id="UP000177092">
    <property type="component" value="Unassembled WGS sequence"/>
</dbReference>
<dbReference type="GO" id="GO:0015627">
    <property type="term" value="C:type II protein secretion system complex"/>
    <property type="evidence" value="ECO:0007669"/>
    <property type="project" value="InterPro"/>
</dbReference>
<proteinExistence type="predicted"/>
<dbReference type="PANTHER" id="PTHR30093:SF44">
    <property type="entry name" value="TYPE II SECRETION SYSTEM CORE PROTEIN G"/>
    <property type="match status" value="1"/>
</dbReference>
<dbReference type="InterPro" id="IPR045584">
    <property type="entry name" value="Pilin-like"/>
</dbReference>
<gene>
    <name evidence="7" type="ORF">A3D03_03945</name>
</gene>
<evidence type="ECO:0000256" key="2">
    <source>
        <dbReference type="ARBA" id="ARBA00022481"/>
    </source>
</evidence>